<name>A0A917ESU1_HALAA</name>
<keyword evidence="1" id="KW-0472">Membrane</keyword>
<dbReference type="InterPro" id="IPR019554">
    <property type="entry name" value="Soluble_ligand-bd"/>
</dbReference>
<dbReference type="PANTHER" id="PTHR21180">
    <property type="entry name" value="ENDONUCLEASE/EXONUCLEASE/PHOSPHATASE FAMILY DOMAIN-CONTAINING PROTEIN 1"/>
    <property type="match status" value="1"/>
</dbReference>
<dbReference type="GO" id="GO:0003677">
    <property type="term" value="F:DNA binding"/>
    <property type="evidence" value="ECO:0007669"/>
    <property type="project" value="InterPro"/>
</dbReference>
<accession>A0A917ESU1</accession>
<feature type="transmembrane region" description="Helical" evidence="1">
    <location>
        <begin position="7"/>
        <end position="25"/>
    </location>
</feature>
<gene>
    <name evidence="3" type="primary">comEA</name>
    <name evidence="3" type="ORF">GCM10010954_02370</name>
</gene>
<keyword evidence="4" id="KW-1185">Reference proteome</keyword>
<dbReference type="InterPro" id="IPR010994">
    <property type="entry name" value="RuvA_2-like"/>
</dbReference>
<dbReference type="SUPFAM" id="SSF47781">
    <property type="entry name" value="RuvA domain 2-like"/>
    <property type="match status" value="1"/>
</dbReference>
<dbReference type="EMBL" id="BMEL01000001">
    <property type="protein sequence ID" value="GGF07466.1"/>
    <property type="molecule type" value="Genomic_DNA"/>
</dbReference>
<evidence type="ECO:0000259" key="2">
    <source>
        <dbReference type="SMART" id="SM00278"/>
    </source>
</evidence>
<protein>
    <submittedName>
        <fullName evidence="3">ComE operon protein 1</fullName>
    </submittedName>
</protein>
<dbReference type="GO" id="GO:0015628">
    <property type="term" value="P:protein secretion by the type II secretion system"/>
    <property type="evidence" value="ECO:0007669"/>
    <property type="project" value="TreeGrafter"/>
</dbReference>
<dbReference type="Pfam" id="PF10531">
    <property type="entry name" value="SLBB"/>
    <property type="match status" value="1"/>
</dbReference>
<feature type="domain" description="Helix-hairpin-helix DNA-binding motif class 1" evidence="2">
    <location>
        <begin position="176"/>
        <end position="195"/>
    </location>
</feature>
<dbReference type="RefSeq" id="WP_188375638.1">
    <property type="nucleotide sequence ID" value="NZ_BMEL01000001.1"/>
</dbReference>
<dbReference type="Pfam" id="PF12836">
    <property type="entry name" value="HHH_3"/>
    <property type="match status" value="1"/>
</dbReference>
<dbReference type="InterPro" id="IPR051675">
    <property type="entry name" value="Endo/Exo/Phosphatase_dom_1"/>
</dbReference>
<dbReference type="InterPro" id="IPR003583">
    <property type="entry name" value="Hlx-hairpin-Hlx_DNA-bd_motif"/>
</dbReference>
<organism evidence="3 4">
    <name type="scientific">Halobacillus andaensis</name>
    <dbReference type="NCBI Taxonomy" id="1176239"/>
    <lineage>
        <taxon>Bacteria</taxon>
        <taxon>Bacillati</taxon>
        <taxon>Bacillota</taxon>
        <taxon>Bacilli</taxon>
        <taxon>Bacillales</taxon>
        <taxon>Bacillaceae</taxon>
        <taxon>Halobacillus</taxon>
    </lineage>
</organism>
<comment type="caution">
    <text evidence="3">The sequence shown here is derived from an EMBL/GenBank/DDBJ whole genome shotgun (WGS) entry which is preliminary data.</text>
</comment>
<dbReference type="InterPro" id="IPR004509">
    <property type="entry name" value="Competence_ComEA_HhH"/>
</dbReference>
<sequence>MIFLKKYGWISLIIFIFMLLMFINLNQEGVVQVEEALTAEKGEKPAIVKNESKGVPSAGLVVDVKGEVMHPGIYEMGEGERVNEAIQLAGGLTEKADETSVNLAEKVQDEMVILVTKEAEEMTPVESVERSSIAPAKVRINYAASEEIQTLPGIGPSKADAIVQYRDENGLFKDTESLLNVTGIGDKTLETLEEHIQIP</sequence>
<dbReference type="GO" id="GO:0006281">
    <property type="term" value="P:DNA repair"/>
    <property type="evidence" value="ECO:0007669"/>
    <property type="project" value="InterPro"/>
</dbReference>
<dbReference type="Proteomes" id="UP000660110">
    <property type="component" value="Unassembled WGS sequence"/>
</dbReference>
<dbReference type="GO" id="GO:0015627">
    <property type="term" value="C:type II protein secretion system complex"/>
    <property type="evidence" value="ECO:0007669"/>
    <property type="project" value="TreeGrafter"/>
</dbReference>
<evidence type="ECO:0000256" key="1">
    <source>
        <dbReference type="SAM" id="Phobius"/>
    </source>
</evidence>
<feature type="domain" description="Helix-hairpin-helix DNA-binding motif class 1" evidence="2">
    <location>
        <begin position="146"/>
        <end position="165"/>
    </location>
</feature>
<reference evidence="3" key="1">
    <citation type="journal article" date="2014" name="Int. J. Syst. Evol. Microbiol.">
        <title>Complete genome sequence of Corynebacterium casei LMG S-19264T (=DSM 44701T), isolated from a smear-ripened cheese.</title>
        <authorList>
            <consortium name="US DOE Joint Genome Institute (JGI-PGF)"/>
            <person name="Walter F."/>
            <person name="Albersmeier A."/>
            <person name="Kalinowski J."/>
            <person name="Ruckert C."/>
        </authorList>
    </citation>
    <scope>NUCLEOTIDE SEQUENCE</scope>
    <source>
        <strain evidence="3">CGMCC 1.12153</strain>
    </source>
</reference>
<dbReference type="NCBIfam" id="TIGR00426">
    <property type="entry name" value="competence protein ComEA helix-hairpin-helix repeat region"/>
    <property type="match status" value="1"/>
</dbReference>
<keyword evidence="1" id="KW-0812">Transmembrane</keyword>
<reference evidence="3" key="2">
    <citation type="submission" date="2020-09" db="EMBL/GenBank/DDBJ databases">
        <authorList>
            <person name="Sun Q."/>
            <person name="Zhou Y."/>
        </authorList>
    </citation>
    <scope>NUCLEOTIDE SEQUENCE</scope>
    <source>
        <strain evidence="3">CGMCC 1.12153</strain>
    </source>
</reference>
<dbReference type="Gene3D" id="3.10.560.10">
    <property type="entry name" value="Outer membrane lipoprotein wza domain like"/>
    <property type="match status" value="1"/>
</dbReference>
<dbReference type="Gene3D" id="1.10.150.280">
    <property type="entry name" value="AF1531-like domain"/>
    <property type="match status" value="1"/>
</dbReference>
<dbReference type="AlphaFoldDB" id="A0A917ESU1"/>
<keyword evidence="1" id="KW-1133">Transmembrane helix</keyword>
<proteinExistence type="predicted"/>
<evidence type="ECO:0000313" key="4">
    <source>
        <dbReference type="Proteomes" id="UP000660110"/>
    </source>
</evidence>
<dbReference type="SMART" id="SM00278">
    <property type="entry name" value="HhH1"/>
    <property type="match status" value="2"/>
</dbReference>
<evidence type="ECO:0000313" key="3">
    <source>
        <dbReference type="EMBL" id="GGF07466.1"/>
    </source>
</evidence>
<dbReference type="PANTHER" id="PTHR21180:SF32">
    <property type="entry name" value="ENDONUCLEASE_EXONUCLEASE_PHOSPHATASE FAMILY DOMAIN-CONTAINING PROTEIN 1"/>
    <property type="match status" value="1"/>
</dbReference>